<comment type="caution">
    <text evidence="2">The sequence shown here is derived from an EMBL/GenBank/DDBJ whole genome shotgun (WGS) entry which is preliminary data.</text>
</comment>
<gene>
    <name evidence="2" type="ORF">AMJ39_06370</name>
</gene>
<name>A0A0S7WS33_UNCT6</name>
<keyword evidence="1" id="KW-0732">Signal</keyword>
<reference evidence="2 3" key="1">
    <citation type="journal article" date="2015" name="Microbiome">
        <title>Genomic resolution of linkages in carbon, nitrogen, and sulfur cycling among widespread estuary sediment bacteria.</title>
        <authorList>
            <person name="Baker B.J."/>
            <person name="Lazar C.S."/>
            <person name="Teske A.P."/>
            <person name="Dick G.J."/>
        </authorList>
    </citation>
    <scope>NUCLEOTIDE SEQUENCE [LARGE SCALE GENOMIC DNA]</scope>
    <source>
        <strain evidence="2">DG_24</strain>
    </source>
</reference>
<evidence type="ECO:0000313" key="2">
    <source>
        <dbReference type="EMBL" id="KPJ52978.1"/>
    </source>
</evidence>
<evidence type="ECO:0000256" key="1">
    <source>
        <dbReference type="SAM" id="SignalP"/>
    </source>
</evidence>
<dbReference type="STRING" id="1703770.AMJ39_06370"/>
<sequence>MRLIRIGKLLLGTTTAICLCASVPASHSFELWSSSDGNIHYSLDASLKSTSLLARAPDDSLLYPERWSGASLWRMRLAFEARAGSWLNAEVAYEQRARTISERSGAGGGAGILASESRAPYRIAQVDEALVEIGSTFSYRHELDRAFVAAYFGRAEIAAGRQAIGWGRGVLFSAVDILAPFTPLESDREWRRGIDAVRGSILLTDLISFDAVAAIGESLDTSSFVGRLRGYVGNLDGELFVGRRYEDYLYAATASAPVWEAELHGEVALFNTPEDVPDGGTFGRDDLVAKAVIGGSYSFDIGSGILAFAEYHYSGFGVPKIEDLGTHLQEEAFRERLARGDTQILGRHAVAFQATYGIGALLSPSASWILSPADGSGVLIPGVSWIFSDNLTLTASAYLPHGEEPHDGQLTSEYGGTPASGLLQISFYY</sequence>
<protein>
    <recommendedName>
        <fullName evidence="4">Porin domain-containing protein</fullName>
    </recommendedName>
</protein>
<accession>A0A0S7WS33</accession>
<organism evidence="2 3">
    <name type="scientific">candidate division TA06 bacterium DG_24</name>
    <dbReference type="NCBI Taxonomy" id="1703770"/>
    <lineage>
        <taxon>Bacteria</taxon>
        <taxon>Bacteria division TA06</taxon>
    </lineage>
</organism>
<feature type="chain" id="PRO_5006639601" description="Porin domain-containing protein" evidence="1">
    <location>
        <begin position="22"/>
        <end position="429"/>
    </location>
</feature>
<evidence type="ECO:0000313" key="3">
    <source>
        <dbReference type="Proteomes" id="UP000052008"/>
    </source>
</evidence>
<dbReference type="EMBL" id="LIZS01000034">
    <property type="protein sequence ID" value="KPJ52978.1"/>
    <property type="molecule type" value="Genomic_DNA"/>
</dbReference>
<evidence type="ECO:0008006" key="4">
    <source>
        <dbReference type="Google" id="ProtNLM"/>
    </source>
</evidence>
<dbReference type="Proteomes" id="UP000052008">
    <property type="component" value="Unassembled WGS sequence"/>
</dbReference>
<dbReference type="AlphaFoldDB" id="A0A0S7WS33"/>
<proteinExistence type="predicted"/>
<feature type="signal peptide" evidence="1">
    <location>
        <begin position="1"/>
        <end position="21"/>
    </location>
</feature>